<dbReference type="Proteomes" id="UP000433788">
    <property type="component" value="Unassembled WGS sequence"/>
</dbReference>
<evidence type="ECO:0000256" key="2">
    <source>
        <dbReference type="ARBA" id="ARBA00022679"/>
    </source>
</evidence>
<dbReference type="InterPro" id="IPR015890">
    <property type="entry name" value="Chorismate_C"/>
</dbReference>
<evidence type="ECO:0000259" key="4">
    <source>
        <dbReference type="Pfam" id="PF04715"/>
    </source>
</evidence>
<dbReference type="PANTHER" id="PTHR11236">
    <property type="entry name" value="AMINOBENZOATE/ANTHRANILATE SYNTHASE"/>
    <property type="match status" value="1"/>
</dbReference>
<dbReference type="GO" id="GO:0046820">
    <property type="term" value="F:4-amino-4-deoxychorismate synthase activity"/>
    <property type="evidence" value="ECO:0007669"/>
    <property type="project" value="UniProtKB-EC"/>
</dbReference>
<dbReference type="GO" id="GO:0009396">
    <property type="term" value="P:folic acid-containing compound biosynthetic process"/>
    <property type="evidence" value="ECO:0007669"/>
    <property type="project" value="InterPro"/>
</dbReference>
<reference evidence="5 6" key="1">
    <citation type="submission" date="2019-11" db="EMBL/GenBank/DDBJ databases">
        <authorList>
            <person name="Zhang X.Y."/>
        </authorList>
    </citation>
    <scope>NUCLEOTIDE SEQUENCE [LARGE SCALE GENOMIC DNA]</scope>
    <source>
        <strain evidence="5 6">C176</strain>
    </source>
</reference>
<dbReference type="RefSeq" id="WP_153718955.1">
    <property type="nucleotide sequence ID" value="NZ_WJPP01000002.1"/>
</dbReference>
<feature type="domain" description="Chorismate-utilising enzyme C-terminal" evidence="3">
    <location>
        <begin position="172"/>
        <end position="425"/>
    </location>
</feature>
<dbReference type="InterPro" id="IPR006805">
    <property type="entry name" value="Anth_synth_I_N"/>
</dbReference>
<evidence type="ECO:0000259" key="3">
    <source>
        <dbReference type="Pfam" id="PF00425"/>
    </source>
</evidence>
<dbReference type="InterPro" id="IPR005802">
    <property type="entry name" value="ADC_synth_comp_1"/>
</dbReference>
<keyword evidence="5" id="KW-0032">Aminotransferase</keyword>
<organism evidence="5 6">
    <name type="scientific">Spiribacter salilacus</name>
    <dbReference type="NCBI Taxonomy" id="2664894"/>
    <lineage>
        <taxon>Bacteria</taxon>
        <taxon>Pseudomonadati</taxon>
        <taxon>Pseudomonadota</taxon>
        <taxon>Gammaproteobacteria</taxon>
        <taxon>Chromatiales</taxon>
        <taxon>Ectothiorhodospiraceae</taxon>
        <taxon>Spiribacter</taxon>
    </lineage>
</organism>
<dbReference type="PRINTS" id="PR00095">
    <property type="entry name" value="ANTSNTHASEI"/>
</dbReference>
<evidence type="ECO:0000256" key="1">
    <source>
        <dbReference type="ARBA" id="ARBA00013139"/>
    </source>
</evidence>
<dbReference type="InterPro" id="IPR005801">
    <property type="entry name" value="ADC_synthase"/>
</dbReference>
<dbReference type="InterPro" id="IPR019999">
    <property type="entry name" value="Anth_synth_I-like"/>
</dbReference>
<dbReference type="AlphaFoldDB" id="A0A6N7QNC9"/>
<accession>A0A6N7QNC9</accession>
<gene>
    <name evidence="5" type="primary">pabB</name>
    <name evidence="5" type="ORF">GH984_04205</name>
</gene>
<proteinExistence type="predicted"/>
<dbReference type="NCBIfam" id="TIGR00553">
    <property type="entry name" value="pabB"/>
    <property type="match status" value="1"/>
</dbReference>
<evidence type="ECO:0000313" key="5">
    <source>
        <dbReference type="EMBL" id="MRH77901.1"/>
    </source>
</evidence>
<dbReference type="Pfam" id="PF04715">
    <property type="entry name" value="Anth_synt_I_N"/>
    <property type="match status" value="1"/>
</dbReference>
<keyword evidence="6" id="KW-1185">Reference proteome</keyword>
<dbReference type="Pfam" id="PF00425">
    <property type="entry name" value="Chorismate_bind"/>
    <property type="match status" value="1"/>
</dbReference>
<dbReference type="PANTHER" id="PTHR11236:SF50">
    <property type="entry name" value="AMINODEOXYCHORISMATE SYNTHASE COMPONENT 1"/>
    <property type="match status" value="1"/>
</dbReference>
<keyword evidence="2 5" id="KW-0808">Transferase</keyword>
<dbReference type="EC" id="2.6.1.85" evidence="1"/>
<name>A0A6N7QNC9_9GAMM</name>
<feature type="domain" description="Anthranilate synthase component I N-terminal" evidence="4">
    <location>
        <begin position="10"/>
        <end position="137"/>
    </location>
</feature>
<dbReference type="GO" id="GO:0000162">
    <property type="term" value="P:L-tryptophan biosynthetic process"/>
    <property type="evidence" value="ECO:0007669"/>
    <property type="project" value="TreeGrafter"/>
</dbReference>
<protein>
    <recommendedName>
        <fullName evidence="1">aminodeoxychorismate synthase</fullName>
        <ecNumber evidence="1">2.6.1.85</ecNumber>
    </recommendedName>
</protein>
<comment type="caution">
    <text evidence="5">The sequence shown here is derived from an EMBL/GenBank/DDBJ whole genome shotgun (WGS) entry which is preliminary data.</text>
</comment>
<dbReference type="EMBL" id="WJPP01000002">
    <property type="protein sequence ID" value="MRH77901.1"/>
    <property type="molecule type" value="Genomic_DNA"/>
</dbReference>
<dbReference type="SUPFAM" id="SSF56322">
    <property type="entry name" value="ADC synthase"/>
    <property type="match status" value="1"/>
</dbReference>
<dbReference type="Gene3D" id="3.60.120.10">
    <property type="entry name" value="Anthranilate synthase"/>
    <property type="match status" value="1"/>
</dbReference>
<evidence type="ECO:0000313" key="6">
    <source>
        <dbReference type="Proteomes" id="UP000433788"/>
    </source>
</evidence>
<sequence>MAETKNLAYIEPLRAFAALREAMPHAVWLDGEQGGQYSIVTAAPRLLLVYDGQRTVGTADDGTVWTSAEDPLALLAEALGPTQQGPAPFFGGAIGYFSYELGRRLQGQTPPLTQSPEMAVGLYDWALVIDHQAGTATLNGNAPSHLPRLLAQTTAQPGAWQVDQRVEAIPDSADYARAFDRIKHYLRDGDCYQVNLARQFRRRFQGDPLGVYAQFRGLAGGPFSAYLDLPGGPVLSGSPERFLKLRDGVVETRPIKGTRRRSSDPEEDARLAQALLSSEKDRAENVMIVDLLRNDISRACAIGSVSVPQLFALESYATVHHMVSVVTGRIAPEHNATDLLRDCLPGGSITGAPKFRAMEIIAELEHAPRGVYCGAIGYIGYDGAMDTNIAIRTINARDGWLDYRAGGGLVYDSECSAEFAETEFKAAAFVDVMIKSTAGRKQAQGEKNE</sequence>